<evidence type="ECO:0000256" key="9">
    <source>
        <dbReference type="RuleBase" id="RU363032"/>
    </source>
</evidence>
<dbReference type="EMBL" id="BAAAUV010000002">
    <property type="protein sequence ID" value="GAA3196943.1"/>
    <property type="molecule type" value="Genomic_DNA"/>
</dbReference>
<feature type="transmembrane region" description="Helical" evidence="9">
    <location>
        <begin position="181"/>
        <end position="203"/>
    </location>
</feature>
<dbReference type="InterPro" id="IPR000515">
    <property type="entry name" value="MetI-like"/>
</dbReference>
<dbReference type="InterPro" id="IPR035906">
    <property type="entry name" value="MetI-like_sf"/>
</dbReference>
<feature type="transmembrane region" description="Helical" evidence="9">
    <location>
        <begin position="36"/>
        <end position="57"/>
    </location>
</feature>
<organism evidence="12 13">
    <name type="scientific">Actinocorallia longicatena</name>
    <dbReference type="NCBI Taxonomy" id="111803"/>
    <lineage>
        <taxon>Bacteria</taxon>
        <taxon>Bacillati</taxon>
        <taxon>Actinomycetota</taxon>
        <taxon>Actinomycetes</taxon>
        <taxon>Streptosporangiales</taxon>
        <taxon>Thermomonosporaceae</taxon>
        <taxon>Actinocorallia</taxon>
    </lineage>
</organism>
<keyword evidence="6 9" id="KW-0812">Transmembrane</keyword>
<dbReference type="PANTHER" id="PTHR30425:SF1">
    <property type="entry name" value="PHOSPHATE TRANSPORT SYSTEM PERMEASE PROTEIN PSTC"/>
    <property type="match status" value="1"/>
</dbReference>
<dbReference type="PROSITE" id="PS50928">
    <property type="entry name" value="ABC_TM1"/>
    <property type="match status" value="1"/>
</dbReference>
<accession>A0ABP6Q1L4</accession>
<feature type="transmembrane region" description="Helical" evidence="9">
    <location>
        <begin position="77"/>
        <end position="107"/>
    </location>
</feature>
<dbReference type="Gene3D" id="1.10.3720.10">
    <property type="entry name" value="MetI-like"/>
    <property type="match status" value="1"/>
</dbReference>
<feature type="transmembrane region" description="Helical" evidence="9">
    <location>
        <begin position="119"/>
        <end position="138"/>
    </location>
</feature>
<dbReference type="Pfam" id="PF00528">
    <property type="entry name" value="BPD_transp_1"/>
    <property type="match status" value="1"/>
</dbReference>
<comment type="subcellular location">
    <subcellularLocation>
        <location evidence="1 9">Cell membrane</location>
        <topology evidence="1 9">Multi-pass membrane protein</topology>
    </subcellularLocation>
</comment>
<dbReference type="SUPFAM" id="SSF161098">
    <property type="entry name" value="MetI-like"/>
    <property type="match status" value="1"/>
</dbReference>
<keyword evidence="8 9" id="KW-0472">Membrane</keyword>
<evidence type="ECO:0000313" key="13">
    <source>
        <dbReference type="Proteomes" id="UP001501237"/>
    </source>
</evidence>
<comment type="caution">
    <text evidence="12">The sequence shown here is derived from an EMBL/GenBank/DDBJ whole genome shotgun (WGS) entry which is preliminary data.</text>
</comment>
<dbReference type="CDD" id="cd06261">
    <property type="entry name" value="TM_PBP2"/>
    <property type="match status" value="1"/>
</dbReference>
<evidence type="ECO:0000256" key="5">
    <source>
        <dbReference type="ARBA" id="ARBA00022592"/>
    </source>
</evidence>
<dbReference type="Proteomes" id="UP001501237">
    <property type="component" value="Unassembled WGS sequence"/>
</dbReference>
<comment type="similarity">
    <text evidence="2 10">Belongs to the binding-protein-dependent transport system permease family. CysTW subfamily.</text>
</comment>
<evidence type="ECO:0000256" key="3">
    <source>
        <dbReference type="ARBA" id="ARBA00022448"/>
    </source>
</evidence>
<keyword evidence="13" id="KW-1185">Reference proteome</keyword>
<keyword evidence="5 10" id="KW-0592">Phosphate transport</keyword>
<sequence length="329" mass="34828">MSPTTGDLPHETRRRFTARFSAQDAAFRNAVRGSGVSLLVILGFIALFLSMRGFTALNRAGYHFFTEATWNPEGGEYGIASVLTGTIEIAVTALCVGVPIAVLAALYISEYAAPRARRLLISLVDLMAAIPSILYGLWGVTFLQPRVIGISRWLSDHASWLPFFEVGTDHADPGSYTSSHFIAGLVVGMMVIPICCSLSREVFSQAPQAEREAAYALGSTKWGMIRTVVLPFGRGGVIGAAMLSLGRALGETIAVVLIISPNFLVTGHILEGGGNSISALIALRNGDASEFGLSALMAAGLVLFAVTLVINFFAAIIISRSRSGASTEA</sequence>
<evidence type="ECO:0000256" key="8">
    <source>
        <dbReference type="ARBA" id="ARBA00023136"/>
    </source>
</evidence>
<dbReference type="InterPro" id="IPR051124">
    <property type="entry name" value="Phosphate_Transport_Permease"/>
</dbReference>
<dbReference type="InterPro" id="IPR011864">
    <property type="entry name" value="Phosphate_PstC"/>
</dbReference>
<evidence type="ECO:0000256" key="6">
    <source>
        <dbReference type="ARBA" id="ARBA00022692"/>
    </source>
</evidence>
<protein>
    <recommendedName>
        <fullName evidence="10">Phosphate transport system permease protein</fullName>
    </recommendedName>
</protein>
<dbReference type="RefSeq" id="WP_344822192.1">
    <property type="nucleotide sequence ID" value="NZ_BAAAUV010000002.1"/>
</dbReference>
<evidence type="ECO:0000256" key="4">
    <source>
        <dbReference type="ARBA" id="ARBA00022475"/>
    </source>
</evidence>
<evidence type="ECO:0000256" key="1">
    <source>
        <dbReference type="ARBA" id="ARBA00004651"/>
    </source>
</evidence>
<dbReference type="NCBIfam" id="TIGR02138">
    <property type="entry name" value="phosphate_pstC"/>
    <property type="match status" value="1"/>
</dbReference>
<reference evidence="13" key="1">
    <citation type="journal article" date="2019" name="Int. J. Syst. Evol. Microbiol.">
        <title>The Global Catalogue of Microorganisms (GCM) 10K type strain sequencing project: providing services to taxonomists for standard genome sequencing and annotation.</title>
        <authorList>
            <consortium name="The Broad Institute Genomics Platform"/>
            <consortium name="The Broad Institute Genome Sequencing Center for Infectious Disease"/>
            <person name="Wu L."/>
            <person name="Ma J."/>
        </authorList>
    </citation>
    <scope>NUCLEOTIDE SEQUENCE [LARGE SCALE GENOMIC DNA]</scope>
    <source>
        <strain evidence="13">JCM 9377</strain>
    </source>
</reference>
<evidence type="ECO:0000259" key="11">
    <source>
        <dbReference type="PROSITE" id="PS50928"/>
    </source>
</evidence>
<feature type="transmembrane region" description="Helical" evidence="9">
    <location>
        <begin position="252"/>
        <end position="270"/>
    </location>
</feature>
<keyword evidence="3 9" id="KW-0813">Transport</keyword>
<gene>
    <name evidence="12" type="primary">pstC_1</name>
    <name evidence="12" type="ORF">GCM10010468_07820</name>
</gene>
<proteinExistence type="inferred from homology"/>
<evidence type="ECO:0000256" key="2">
    <source>
        <dbReference type="ARBA" id="ARBA00007069"/>
    </source>
</evidence>
<keyword evidence="7 9" id="KW-1133">Transmembrane helix</keyword>
<name>A0ABP6Q1L4_9ACTN</name>
<dbReference type="PANTHER" id="PTHR30425">
    <property type="entry name" value="PHOSPHATE TRANSPORT SYSTEM PERMEASE PROTEIN PST"/>
    <property type="match status" value="1"/>
</dbReference>
<feature type="transmembrane region" description="Helical" evidence="9">
    <location>
        <begin position="291"/>
        <end position="318"/>
    </location>
</feature>
<evidence type="ECO:0000256" key="10">
    <source>
        <dbReference type="RuleBase" id="RU363054"/>
    </source>
</evidence>
<feature type="domain" description="ABC transmembrane type-1" evidence="11">
    <location>
        <begin position="83"/>
        <end position="314"/>
    </location>
</feature>
<evidence type="ECO:0000256" key="7">
    <source>
        <dbReference type="ARBA" id="ARBA00022989"/>
    </source>
</evidence>
<evidence type="ECO:0000313" key="12">
    <source>
        <dbReference type="EMBL" id="GAA3196943.1"/>
    </source>
</evidence>
<comment type="function">
    <text evidence="10">Part of the binding-protein-dependent transport system for phosphate; probably responsible for the translocation of the substrate across the membrane.</text>
</comment>
<keyword evidence="4 10" id="KW-1003">Cell membrane</keyword>